<proteinExistence type="predicted"/>
<gene>
    <name evidence="2" type="ORF">SETIT_4G145300v2</name>
</gene>
<feature type="compositionally biased region" description="Low complexity" evidence="1">
    <location>
        <begin position="136"/>
        <end position="147"/>
    </location>
</feature>
<reference evidence="2" key="2">
    <citation type="submission" date="2015-07" db="EMBL/GenBank/DDBJ databases">
        <authorList>
            <person name="Noorani M."/>
        </authorList>
    </citation>
    <scope>NUCLEOTIDE SEQUENCE</scope>
    <source>
        <strain evidence="2">Yugu1</strain>
    </source>
</reference>
<dbReference type="STRING" id="4555.A0A368QUB1"/>
<dbReference type="NCBIfam" id="TIGR01570">
    <property type="entry name" value="A_thal_3588"/>
    <property type="match status" value="1"/>
</dbReference>
<name>A0A368QUB1_SETIT</name>
<evidence type="ECO:0000256" key="1">
    <source>
        <dbReference type="SAM" id="MobiDB-lite"/>
    </source>
</evidence>
<dbReference type="Pfam" id="PF04759">
    <property type="entry name" value="DUF617"/>
    <property type="match status" value="1"/>
</dbReference>
<accession>A0A368QUB1</accession>
<evidence type="ECO:0008006" key="3">
    <source>
        <dbReference type="Google" id="ProtNLM"/>
    </source>
</evidence>
<dbReference type="PANTHER" id="PTHR31696">
    <property type="entry name" value="PROTEIN MIZU-KUSSEI 1"/>
    <property type="match status" value="1"/>
</dbReference>
<feature type="region of interest" description="Disordered" evidence="1">
    <location>
        <begin position="135"/>
        <end position="156"/>
    </location>
</feature>
<dbReference type="EMBL" id="CM003531">
    <property type="protein sequence ID" value="RCV21512.1"/>
    <property type="molecule type" value="Genomic_DNA"/>
</dbReference>
<reference evidence="2" key="1">
    <citation type="journal article" date="2012" name="Nat. Biotechnol.">
        <title>Reference genome sequence of the model plant Setaria.</title>
        <authorList>
            <person name="Bennetzen J.L."/>
            <person name="Schmutz J."/>
            <person name="Wang H."/>
            <person name="Percifield R."/>
            <person name="Hawkins J."/>
            <person name="Pontaroli A.C."/>
            <person name="Estep M."/>
            <person name="Feng L."/>
            <person name="Vaughn J.N."/>
            <person name="Grimwood J."/>
            <person name="Jenkins J."/>
            <person name="Barry K."/>
            <person name="Lindquist E."/>
            <person name="Hellsten U."/>
            <person name="Deshpande S."/>
            <person name="Wang X."/>
            <person name="Wu X."/>
            <person name="Mitros T."/>
            <person name="Triplett J."/>
            <person name="Yang X."/>
            <person name="Ye C.Y."/>
            <person name="Mauro-Herrera M."/>
            <person name="Wang L."/>
            <person name="Li P."/>
            <person name="Sharma M."/>
            <person name="Sharma R."/>
            <person name="Ronald P.C."/>
            <person name="Panaud O."/>
            <person name="Kellogg E.A."/>
            <person name="Brutnell T.P."/>
            <person name="Doust A.N."/>
            <person name="Tuskan G.A."/>
            <person name="Rokhsar D."/>
            <person name="Devos K.M."/>
        </authorList>
    </citation>
    <scope>NUCLEOTIDE SEQUENCE [LARGE SCALE GENOMIC DNA]</scope>
    <source>
        <strain evidence="2">Yugu1</strain>
    </source>
</reference>
<protein>
    <recommendedName>
        <fullName evidence="3">Protein MIZU-KUSSEI 1</fullName>
    </recommendedName>
</protein>
<sequence length="370" mass="39443">MLKLPLSQSLSAPLPSSLSPLRHELRFHHILPVLCRAGRLARSHASTCTRAEADQSAARARAMARAFHAASPAPAAVPASPLPSSKNTTTGLANLQWLLRKRPNKVQHGRPVENHQEADDDDECASMFAGATPYIAPGAGPDDATPPCKATRRGGGEALSRLRSAILAVLARARRGRGAGGRRAMGSSVTGTIFGRRRGRVHLALQTDPRAPPALLLELAAYSTGALVREMASGLVRLALECEKARPPHQQTTGDHHQRRPARQGVLLEEATWRAYCNGRKCGYAVRRECGADEWRVLRAVEPVSVGAGVLPDGESSAALAGTGAGGEGDLMYMRAKFERVVGSRDSEAFYMVNPDGGGGPELSIYLLRV</sequence>
<dbReference type="AlphaFoldDB" id="A0A368QUB1"/>
<dbReference type="PANTHER" id="PTHR31696:SF66">
    <property type="entry name" value="OS06G0495800 PROTEIN"/>
    <property type="match status" value="1"/>
</dbReference>
<dbReference type="InterPro" id="IPR006460">
    <property type="entry name" value="MIZ1-like_pln"/>
</dbReference>
<evidence type="ECO:0000313" key="2">
    <source>
        <dbReference type="EMBL" id="RCV21512.1"/>
    </source>
</evidence>
<dbReference type="OrthoDB" id="1859415at2759"/>
<organism evidence="2">
    <name type="scientific">Setaria italica</name>
    <name type="common">Foxtail millet</name>
    <name type="synonym">Panicum italicum</name>
    <dbReference type="NCBI Taxonomy" id="4555"/>
    <lineage>
        <taxon>Eukaryota</taxon>
        <taxon>Viridiplantae</taxon>
        <taxon>Streptophyta</taxon>
        <taxon>Embryophyta</taxon>
        <taxon>Tracheophyta</taxon>
        <taxon>Spermatophyta</taxon>
        <taxon>Magnoliopsida</taxon>
        <taxon>Liliopsida</taxon>
        <taxon>Poales</taxon>
        <taxon>Poaceae</taxon>
        <taxon>PACMAD clade</taxon>
        <taxon>Panicoideae</taxon>
        <taxon>Panicodae</taxon>
        <taxon>Paniceae</taxon>
        <taxon>Cenchrinae</taxon>
        <taxon>Setaria</taxon>
    </lineage>
</organism>
<dbReference type="GO" id="GO:0010274">
    <property type="term" value="P:hydrotropism"/>
    <property type="evidence" value="ECO:0007669"/>
    <property type="project" value="InterPro"/>
</dbReference>